<evidence type="ECO:0000313" key="4">
    <source>
        <dbReference type="Proteomes" id="UP000029548"/>
    </source>
</evidence>
<evidence type="ECO:0000256" key="1">
    <source>
        <dbReference type="SAM" id="MobiDB-lite"/>
    </source>
</evidence>
<evidence type="ECO:0000313" key="3">
    <source>
        <dbReference type="EMBL" id="KGF15347.1"/>
    </source>
</evidence>
<dbReference type="RefSeq" id="WP_035123450.1">
    <property type="nucleotide sequence ID" value="NZ_JRNE01000079.1"/>
</dbReference>
<accession>A0A095Z9G0</accession>
<reference evidence="3 4" key="1">
    <citation type="submission" date="2014-07" db="EMBL/GenBank/DDBJ databases">
        <authorList>
            <person name="McCorrison J."/>
            <person name="Sanka R."/>
            <person name="Torralba M."/>
            <person name="Gillis M."/>
            <person name="Haft D.H."/>
            <person name="Methe B."/>
            <person name="Sutton G."/>
            <person name="Nelson K.E."/>
        </authorList>
    </citation>
    <scope>NUCLEOTIDE SEQUENCE [LARGE SCALE GENOMIC DNA]</scope>
    <source>
        <strain evidence="3 4">DNF00450</strain>
    </source>
</reference>
<name>A0A095Z9G0_9CORY</name>
<organism evidence="3 4">
    <name type="scientific">Corynebacterium freneyi DNF00450</name>
    <dbReference type="NCBI Taxonomy" id="1287475"/>
    <lineage>
        <taxon>Bacteria</taxon>
        <taxon>Bacillati</taxon>
        <taxon>Actinomycetota</taxon>
        <taxon>Actinomycetes</taxon>
        <taxon>Mycobacteriales</taxon>
        <taxon>Corynebacteriaceae</taxon>
        <taxon>Corynebacterium</taxon>
    </lineage>
</organism>
<sequence length="189" mass="19922">MTHARTHDDSAKDEPKRPRRRGLLAGLGIGAAVAVSIAVIASMFTGTSNEGFGAELHPEALRDSLPAELAEGWNAEMCFLLMDNPRGLGSPDDDVPAEVPAVNCLLDDGSPNGISTTMVTDEGFADSVQDPAGGVDMIELGTSSDGAHEVHWLQETGLIYDVTENSVLRFGPYGSEDEARDFASAHGLL</sequence>
<feature type="transmembrane region" description="Helical" evidence="2">
    <location>
        <begin position="22"/>
        <end position="44"/>
    </location>
</feature>
<keyword evidence="2" id="KW-1133">Transmembrane helix</keyword>
<dbReference type="EMBL" id="JRNE01000079">
    <property type="protein sequence ID" value="KGF15347.1"/>
    <property type="molecule type" value="Genomic_DNA"/>
</dbReference>
<feature type="region of interest" description="Disordered" evidence="1">
    <location>
        <begin position="1"/>
        <end position="20"/>
    </location>
</feature>
<keyword evidence="2" id="KW-0812">Transmembrane</keyword>
<proteinExistence type="predicted"/>
<keyword evidence="2" id="KW-0472">Membrane</keyword>
<dbReference type="AlphaFoldDB" id="A0A095Z9G0"/>
<feature type="compositionally biased region" description="Basic and acidic residues" evidence="1">
    <location>
        <begin position="1"/>
        <end position="16"/>
    </location>
</feature>
<comment type="caution">
    <text evidence="3">The sequence shown here is derived from an EMBL/GenBank/DDBJ whole genome shotgun (WGS) entry which is preliminary data.</text>
</comment>
<dbReference type="Proteomes" id="UP000029548">
    <property type="component" value="Unassembled WGS sequence"/>
</dbReference>
<gene>
    <name evidence="3" type="ORF">HMPREF1650_11670</name>
</gene>
<protein>
    <submittedName>
        <fullName evidence="3">Uncharacterized protein</fullName>
    </submittedName>
</protein>
<evidence type="ECO:0000256" key="2">
    <source>
        <dbReference type="SAM" id="Phobius"/>
    </source>
</evidence>